<dbReference type="Proteomes" id="UP000739538">
    <property type="component" value="Unassembled WGS sequence"/>
</dbReference>
<dbReference type="EC" id="1.17.99.6" evidence="11"/>
<dbReference type="Gene3D" id="3.30.70.20">
    <property type="match status" value="1"/>
</dbReference>
<protein>
    <submittedName>
        <fullName evidence="11">tRNA epoxyqueuosine(34) reductase QueG</fullName>
        <ecNumber evidence="11">1.17.99.6</ecNumber>
    </submittedName>
</protein>
<keyword evidence="7" id="KW-0408">Iron</keyword>
<evidence type="ECO:0000256" key="7">
    <source>
        <dbReference type="ARBA" id="ARBA00023004"/>
    </source>
</evidence>
<dbReference type="Pfam" id="PF08331">
    <property type="entry name" value="QueG_DUF1730"/>
    <property type="match status" value="1"/>
</dbReference>
<evidence type="ECO:0000256" key="4">
    <source>
        <dbReference type="ARBA" id="ARBA00022723"/>
    </source>
</evidence>
<gene>
    <name evidence="11" type="primary">queG</name>
    <name evidence="11" type="ORF">KDA27_09360</name>
</gene>
<evidence type="ECO:0000256" key="5">
    <source>
        <dbReference type="ARBA" id="ARBA00022785"/>
    </source>
</evidence>
<evidence type="ECO:0000256" key="8">
    <source>
        <dbReference type="ARBA" id="ARBA00023014"/>
    </source>
</evidence>
<dbReference type="EMBL" id="JAGQHS010000038">
    <property type="protein sequence ID" value="MCA9755996.1"/>
    <property type="molecule type" value="Genomic_DNA"/>
</dbReference>
<dbReference type="InterPro" id="IPR017900">
    <property type="entry name" value="4Fe4S_Fe_S_CS"/>
</dbReference>
<keyword evidence="6 11" id="KW-0560">Oxidoreductase</keyword>
<organism evidence="11 12">
    <name type="scientific">Eiseniibacteriota bacterium</name>
    <dbReference type="NCBI Taxonomy" id="2212470"/>
    <lineage>
        <taxon>Bacteria</taxon>
        <taxon>Candidatus Eiseniibacteriota</taxon>
    </lineage>
</organism>
<dbReference type="PANTHER" id="PTHR30002">
    <property type="entry name" value="EPOXYQUEUOSINE REDUCTASE"/>
    <property type="match status" value="1"/>
</dbReference>
<evidence type="ECO:0000256" key="6">
    <source>
        <dbReference type="ARBA" id="ARBA00023002"/>
    </source>
</evidence>
<dbReference type="InterPro" id="IPR004453">
    <property type="entry name" value="QueG"/>
</dbReference>
<reference evidence="11" key="2">
    <citation type="journal article" date="2021" name="Microbiome">
        <title>Successional dynamics and alternative stable states in a saline activated sludge microbial community over 9 years.</title>
        <authorList>
            <person name="Wang Y."/>
            <person name="Ye J."/>
            <person name="Ju F."/>
            <person name="Liu L."/>
            <person name="Boyd J.A."/>
            <person name="Deng Y."/>
            <person name="Parks D.H."/>
            <person name="Jiang X."/>
            <person name="Yin X."/>
            <person name="Woodcroft B.J."/>
            <person name="Tyson G.W."/>
            <person name="Hugenholtz P."/>
            <person name="Polz M.F."/>
            <person name="Zhang T."/>
        </authorList>
    </citation>
    <scope>NUCLEOTIDE SEQUENCE</scope>
    <source>
        <strain evidence="11">HKST-UBA02</strain>
    </source>
</reference>
<dbReference type="PANTHER" id="PTHR30002:SF4">
    <property type="entry name" value="EPOXYQUEUOSINE REDUCTASE"/>
    <property type="match status" value="1"/>
</dbReference>
<dbReference type="GO" id="GO:0046872">
    <property type="term" value="F:metal ion binding"/>
    <property type="evidence" value="ECO:0007669"/>
    <property type="project" value="UniProtKB-KW"/>
</dbReference>
<dbReference type="InterPro" id="IPR013542">
    <property type="entry name" value="QueG_DUF1730"/>
</dbReference>
<dbReference type="PROSITE" id="PS51379">
    <property type="entry name" value="4FE4S_FER_2"/>
    <property type="match status" value="1"/>
</dbReference>
<feature type="domain" description="4Fe-4S ferredoxin-type" evidence="10">
    <location>
        <begin position="186"/>
        <end position="214"/>
    </location>
</feature>
<keyword evidence="5" id="KW-0671">Queuosine biosynthesis</keyword>
<evidence type="ECO:0000259" key="10">
    <source>
        <dbReference type="PROSITE" id="PS51379"/>
    </source>
</evidence>
<evidence type="ECO:0000313" key="11">
    <source>
        <dbReference type="EMBL" id="MCA9755996.1"/>
    </source>
</evidence>
<keyword evidence="2" id="KW-0963">Cytoplasm</keyword>
<dbReference type="InterPro" id="IPR017896">
    <property type="entry name" value="4Fe4S_Fe-S-bd"/>
</dbReference>
<dbReference type="GO" id="GO:0008616">
    <property type="term" value="P:tRNA queuosine(34) biosynthetic process"/>
    <property type="evidence" value="ECO:0007669"/>
    <property type="project" value="UniProtKB-KW"/>
</dbReference>
<proteinExistence type="predicted"/>
<dbReference type="Pfam" id="PF13484">
    <property type="entry name" value="Fer4_16"/>
    <property type="match status" value="1"/>
</dbReference>
<dbReference type="PROSITE" id="PS00198">
    <property type="entry name" value="4FE4S_FER_1"/>
    <property type="match status" value="1"/>
</dbReference>
<comment type="caution">
    <text evidence="11">The sequence shown here is derived from an EMBL/GenBank/DDBJ whole genome shotgun (WGS) entry which is preliminary data.</text>
</comment>
<dbReference type="GO" id="GO:0052693">
    <property type="term" value="F:epoxyqueuosine reductase activity"/>
    <property type="evidence" value="ECO:0007669"/>
    <property type="project" value="UniProtKB-EC"/>
</dbReference>
<sequence>MNEPTASSGRADELRDAIRSRGEALGFTRVGFASATEPPGARDAILAWLARGHQASMGWMARDPERRWEPERILAGARSVIVVSMIYRTTASVPAGPGLPRISRYAHGRDYHEVVGERLRVLAEELERLAPGTRTRIACDTSPIADKAFAREGGIGWIGKNSCLIHPVDGSFTFLGEIFTDLELPPDPPVRDHCGSCTRCLDACPTDAFPEPYVLDANRCIAYWNIEHRGPFGPGWSEAIGDWLVGCDICQDVCPWNRKAPLTDVPDFQPMPSLVETTLEEWADMGDDEYRARIRGTAVSRVKPSDMRRNAEAVRANQEREIDKDGGED</sequence>
<feature type="region of interest" description="Disordered" evidence="9">
    <location>
        <begin position="301"/>
        <end position="329"/>
    </location>
</feature>
<reference evidence="11" key="1">
    <citation type="submission" date="2020-04" db="EMBL/GenBank/DDBJ databases">
        <authorList>
            <person name="Zhang T."/>
        </authorList>
    </citation>
    <scope>NUCLEOTIDE SEQUENCE</scope>
    <source>
        <strain evidence="11">HKST-UBA02</strain>
    </source>
</reference>
<keyword evidence="4" id="KW-0479">Metal-binding</keyword>
<evidence type="ECO:0000256" key="9">
    <source>
        <dbReference type="SAM" id="MobiDB-lite"/>
    </source>
</evidence>
<dbReference type="GO" id="GO:0051539">
    <property type="term" value="F:4 iron, 4 sulfur cluster binding"/>
    <property type="evidence" value="ECO:0007669"/>
    <property type="project" value="UniProtKB-KW"/>
</dbReference>
<keyword evidence="8" id="KW-0411">Iron-sulfur</keyword>
<keyword evidence="3" id="KW-0819">tRNA processing</keyword>
<evidence type="ECO:0000313" key="12">
    <source>
        <dbReference type="Proteomes" id="UP000739538"/>
    </source>
</evidence>
<name>A0A956NBM2_UNCEI</name>
<evidence type="ECO:0000256" key="2">
    <source>
        <dbReference type="ARBA" id="ARBA00022490"/>
    </source>
</evidence>
<dbReference type="SUPFAM" id="SSF46548">
    <property type="entry name" value="alpha-helical ferredoxin"/>
    <property type="match status" value="1"/>
</dbReference>
<dbReference type="NCBIfam" id="TIGR00276">
    <property type="entry name" value="tRNA epoxyqueuosine(34) reductase QueG"/>
    <property type="match status" value="1"/>
</dbReference>
<feature type="compositionally biased region" description="Basic and acidic residues" evidence="9">
    <location>
        <begin position="303"/>
        <end position="329"/>
    </location>
</feature>
<evidence type="ECO:0000256" key="3">
    <source>
        <dbReference type="ARBA" id="ARBA00022694"/>
    </source>
</evidence>
<accession>A0A956NBM2</accession>
<dbReference type="AlphaFoldDB" id="A0A956NBM2"/>
<keyword evidence="1" id="KW-0004">4Fe-4S</keyword>
<evidence type="ECO:0000256" key="1">
    <source>
        <dbReference type="ARBA" id="ARBA00022485"/>
    </source>
</evidence>